<organism evidence="1">
    <name type="scientific">marine sediment metagenome</name>
    <dbReference type="NCBI Taxonomy" id="412755"/>
    <lineage>
        <taxon>unclassified sequences</taxon>
        <taxon>metagenomes</taxon>
        <taxon>ecological metagenomes</taxon>
    </lineage>
</organism>
<gene>
    <name evidence="1" type="ORF">LCGC14_0085340</name>
</gene>
<dbReference type="InterPro" id="IPR018912">
    <property type="entry name" value="DUF2478"/>
</dbReference>
<comment type="caution">
    <text evidence="1">The sequence shown here is derived from an EMBL/GenBank/DDBJ whole genome shotgun (WGS) entry which is preliminary data.</text>
</comment>
<evidence type="ECO:0000313" key="1">
    <source>
        <dbReference type="EMBL" id="KKO04705.1"/>
    </source>
</evidence>
<proteinExistence type="predicted"/>
<evidence type="ECO:0008006" key="2">
    <source>
        <dbReference type="Google" id="ProtNLM"/>
    </source>
</evidence>
<dbReference type="Gene3D" id="3.40.50.300">
    <property type="entry name" value="P-loop containing nucleotide triphosphate hydrolases"/>
    <property type="match status" value="1"/>
</dbReference>
<sequence>MLIAAVHSSEPGRLDSVMSELAETLLSQGLRLAGVVQTNCVNPDRHKCDMDVRVLPNGPLIRISQDLGTASQGCRLDPAALEEAVALVGPRLAAGADLLILNKFGKHEADGHGFRDLIAEALAAGVPVLTGINGLNRPAFEAFTDGMAEVLPADPSALLAWVRAARLSKVA</sequence>
<reference evidence="1" key="1">
    <citation type="journal article" date="2015" name="Nature">
        <title>Complex archaea that bridge the gap between prokaryotes and eukaryotes.</title>
        <authorList>
            <person name="Spang A."/>
            <person name="Saw J.H."/>
            <person name="Jorgensen S.L."/>
            <person name="Zaremba-Niedzwiedzka K."/>
            <person name="Martijn J."/>
            <person name="Lind A.E."/>
            <person name="van Eijk R."/>
            <person name="Schleper C."/>
            <person name="Guy L."/>
            <person name="Ettema T.J."/>
        </authorList>
    </citation>
    <scope>NUCLEOTIDE SEQUENCE</scope>
</reference>
<name>A0A0F9VKW2_9ZZZZ</name>
<accession>A0A0F9VKW2</accession>
<dbReference type="AlphaFoldDB" id="A0A0F9VKW2"/>
<protein>
    <recommendedName>
        <fullName evidence="2">3-dehydroquinate dehydratase</fullName>
    </recommendedName>
</protein>
<dbReference type="InterPro" id="IPR027417">
    <property type="entry name" value="P-loop_NTPase"/>
</dbReference>
<dbReference type="Pfam" id="PF10649">
    <property type="entry name" value="DUF2478"/>
    <property type="match status" value="1"/>
</dbReference>
<dbReference type="EMBL" id="LAZR01000022">
    <property type="protein sequence ID" value="KKO04705.1"/>
    <property type="molecule type" value="Genomic_DNA"/>
</dbReference>